<sequence>MTETRDPLESWPYPPDDGWTSDDLDLFPDDGPGGELDLFKGVQLVDGALILRAAQTRLHSRLTDRLYDRLRAQAPAHLRLSSRMDIKIDRWQRPCPDLLVIDAEAARDMSRTFFDPQEVHLVVEIVSTESEHRDVHVKPRIYAKAGIQHYWTVLDTCGKPVIHAYELDKATGSYSGVGIFRSELELEFPFPVTLDVADLLR</sequence>
<reference evidence="3 4" key="1">
    <citation type="submission" date="2024-10" db="EMBL/GenBank/DDBJ databases">
        <title>The Natural Products Discovery Center: Release of the First 8490 Sequenced Strains for Exploring Actinobacteria Biosynthetic Diversity.</title>
        <authorList>
            <person name="Kalkreuter E."/>
            <person name="Kautsar S.A."/>
            <person name="Yang D."/>
            <person name="Bader C.D."/>
            <person name="Teijaro C.N."/>
            <person name="Fluegel L."/>
            <person name="Davis C.M."/>
            <person name="Simpson J.R."/>
            <person name="Lauterbach L."/>
            <person name="Steele A.D."/>
            <person name="Gui C."/>
            <person name="Meng S."/>
            <person name="Li G."/>
            <person name="Viehrig K."/>
            <person name="Ye F."/>
            <person name="Su P."/>
            <person name="Kiefer A.F."/>
            <person name="Nichols A."/>
            <person name="Cepeda A.J."/>
            <person name="Yan W."/>
            <person name="Fan B."/>
            <person name="Jiang Y."/>
            <person name="Adhikari A."/>
            <person name="Zheng C.-J."/>
            <person name="Schuster L."/>
            <person name="Cowan T.M."/>
            <person name="Smanski M.J."/>
            <person name="Chevrette M.G."/>
            <person name="De Carvalho L.P.S."/>
            <person name="Shen B."/>
        </authorList>
    </citation>
    <scope>NUCLEOTIDE SEQUENCE [LARGE SCALE GENOMIC DNA]</scope>
    <source>
        <strain evidence="3 4">NPDC050545</strain>
    </source>
</reference>
<evidence type="ECO:0000313" key="4">
    <source>
        <dbReference type="Proteomes" id="UP001612741"/>
    </source>
</evidence>
<keyword evidence="3" id="KW-0378">Hydrolase</keyword>
<dbReference type="GO" id="GO:0004519">
    <property type="term" value="F:endonuclease activity"/>
    <property type="evidence" value="ECO:0007669"/>
    <property type="project" value="UniProtKB-KW"/>
</dbReference>
<dbReference type="EMBL" id="JBITGY010000018">
    <property type="protein sequence ID" value="MFI6505238.1"/>
    <property type="molecule type" value="Genomic_DNA"/>
</dbReference>
<evidence type="ECO:0000313" key="3">
    <source>
        <dbReference type="EMBL" id="MFI6505238.1"/>
    </source>
</evidence>
<dbReference type="Gene3D" id="3.90.1570.10">
    <property type="entry name" value="tt1808, chain A"/>
    <property type="match status" value="1"/>
</dbReference>
<evidence type="ECO:0000256" key="1">
    <source>
        <dbReference type="SAM" id="MobiDB-lite"/>
    </source>
</evidence>
<keyword evidence="3" id="KW-0540">Nuclease</keyword>
<feature type="domain" description="Putative restriction endonuclease" evidence="2">
    <location>
        <begin position="42"/>
        <end position="187"/>
    </location>
</feature>
<comment type="caution">
    <text evidence="3">The sequence shown here is derived from an EMBL/GenBank/DDBJ whole genome shotgun (WGS) entry which is preliminary data.</text>
</comment>
<dbReference type="Pfam" id="PF05685">
    <property type="entry name" value="Uma2"/>
    <property type="match status" value="1"/>
</dbReference>
<gene>
    <name evidence="3" type="ORF">ACIBG2_48210</name>
</gene>
<keyword evidence="3" id="KW-0255">Endonuclease</keyword>
<dbReference type="SUPFAM" id="SSF52980">
    <property type="entry name" value="Restriction endonuclease-like"/>
    <property type="match status" value="1"/>
</dbReference>
<organism evidence="3 4">
    <name type="scientific">Nonomuraea typhae</name>
    <dbReference type="NCBI Taxonomy" id="2603600"/>
    <lineage>
        <taxon>Bacteria</taxon>
        <taxon>Bacillati</taxon>
        <taxon>Actinomycetota</taxon>
        <taxon>Actinomycetes</taxon>
        <taxon>Streptosporangiales</taxon>
        <taxon>Streptosporangiaceae</taxon>
        <taxon>Nonomuraea</taxon>
    </lineage>
</organism>
<dbReference type="PANTHER" id="PTHR35400:SF3">
    <property type="entry name" value="SLL1072 PROTEIN"/>
    <property type="match status" value="1"/>
</dbReference>
<dbReference type="PANTHER" id="PTHR35400">
    <property type="entry name" value="SLR1083 PROTEIN"/>
    <property type="match status" value="1"/>
</dbReference>
<dbReference type="InterPro" id="IPR012296">
    <property type="entry name" value="Nuclease_put_TT1808"/>
</dbReference>
<dbReference type="RefSeq" id="WP_397091299.1">
    <property type="nucleotide sequence ID" value="NZ_JBITGY010000018.1"/>
</dbReference>
<dbReference type="InterPro" id="IPR011335">
    <property type="entry name" value="Restrct_endonuc-II-like"/>
</dbReference>
<dbReference type="Proteomes" id="UP001612741">
    <property type="component" value="Unassembled WGS sequence"/>
</dbReference>
<dbReference type="InterPro" id="IPR008538">
    <property type="entry name" value="Uma2"/>
</dbReference>
<keyword evidence="4" id="KW-1185">Reference proteome</keyword>
<protein>
    <submittedName>
        <fullName evidence="3">Uma2 family endonuclease</fullName>
    </submittedName>
</protein>
<evidence type="ECO:0000259" key="2">
    <source>
        <dbReference type="Pfam" id="PF05685"/>
    </source>
</evidence>
<name>A0ABW7ZAN6_9ACTN</name>
<accession>A0ABW7ZAN6</accession>
<feature type="region of interest" description="Disordered" evidence="1">
    <location>
        <begin position="1"/>
        <end position="23"/>
    </location>
</feature>
<dbReference type="CDD" id="cd06260">
    <property type="entry name" value="DUF820-like"/>
    <property type="match status" value="1"/>
</dbReference>
<proteinExistence type="predicted"/>